<evidence type="ECO:0000256" key="1">
    <source>
        <dbReference type="ARBA" id="ARBA00004651"/>
    </source>
</evidence>
<dbReference type="PANTHER" id="PTHR43227">
    <property type="entry name" value="BLL4140 PROTEIN"/>
    <property type="match status" value="1"/>
</dbReference>
<dbReference type="Pfam" id="PF00528">
    <property type="entry name" value="BPD_transp_1"/>
    <property type="match status" value="1"/>
</dbReference>
<dbReference type="CDD" id="cd06261">
    <property type="entry name" value="TM_PBP2"/>
    <property type="match status" value="1"/>
</dbReference>
<feature type="domain" description="ABC transmembrane type-1" evidence="8">
    <location>
        <begin position="94"/>
        <end position="309"/>
    </location>
</feature>
<comment type="subcellular location">
    <subcellularLocation>
        <location evidence="1 7">Cell membrane</location>
        <topology evidence="1 7">Multi-pass membrane protein</topology>
    </subcellularLocation>
</comment>
<gene>
    <name evidence="10" type="ORF">AJ85_11915</name>
    <name evidence="9" type="ORF">BALCAV_0207855</name>
</gene>
<comment type="similarity">
    <text evidence="7">Belongs to the binding-protein-dependent transport system permease family.</text>
</comment>
<evidence type="ECO:0000313" key="12">
    <source>
        <dbReference type="Proteomes" id="UP000297014"/>
    </source>
</evidence>
<dbReference type="RefSeq" id="WP_004427302.1">
    <property type="nucleotide sequence ID" value="NZ_ALPT02000020.1"/>
</dbReference>
<dbReference type="SUPFAM" id="SSF161098">
    <property type="entry name" value="MetI-like"/>
    <property type="match status" value="1"/>
</dbReference>
<protein>
    <submittedName>
        <fullName evidence="9">Protein lplB</fullName>
    </submittedName>
</protein>
<dbReference type="EMBL" id="JALP01000165">
    <property type="protein sequence ID" value="THG90228.1"/>
    <property type="molecule type" value="Genomic_DNA"/>
</dbReference>
<dbReference type="GO" id="GO:0055085">
    <property type="term" value="P:transmembrane transport"/>
    <property type="evidence" value="ECO:0007669"/>
    <property type="project" value="InterPro"/>
</dbReference>
<dbReference type="GO" id="GO:0005886">
    <property type="term" value="C:plasma membrane"/>
    <property type="evidence" value="ECO:0007669"/>
    <property type="project" value="UniProtKB-SubCell"/>
</dbReference>
<keyword evidence="2 7" id="KW-0813">Transport</keyword>
<evidence type="ECO:0000256" key="2">
    <source>
        <dbReference type="ARBA" id="ARBA00022448"/>
    </source>
</evidence>
<evidence type="ECO:0000256" key="6">
    <source>
        <dbReference type="ARBA" id="ARBA00023136"/>
    </source>
</evidence>
<evidence type="ECO:0000313" key="11">
    <source>
        <dbReference type="Proteomes" id="UP000002754"/>
    </source>
</evidence>
<evidence type="ECO:0000256" key="3">
    <source>
        <dbReference type="ARBA" id="ARBA00022475"/>
    </source>
</evidence>
<feature type="transmembrane region" description="Helical" evidence="7">
    <location>
        <begin position="228"/>
        <end position="248"/>
    </location>
</feature>
<comment type="caution">
    <text evidence="9">The sequence shown here is derived from an EMBL/GenBank/DDBJ whole genome shotgun (WGS) entry which is preliminary data.</text>
</comment>
<feature type="transmembrane region" description="Helical" evidence="7">
    <location>
        <begin position="98"/>
        <end position="119"/>
    </location>
</feature>
<name>A0A094XGE1_ALKAL</name>
<keyword evidence="6 7" id="KW-0472">Membrane</keyword>
<evidence type="ECO:0000313" key="9">
    <source>
        <dbReference type="EMBL" id="KGA97825.1"/>
    </source>
</evidence>
<dbReference type="eggNOG" id="COG4209">
    <property type="taxonomic scope" value="Bacteria"/>
</dbReference>
<keyword evidence="5 7" id="KW-1133">Transmembrane helix</keyword>
<reference evidence="9 11" key="1">
    <citation type="journal article" date="2014" name="Genome Announc.">
        <title>Draft Genome Sequence of Bacillus alcalophilus AV1934, a Classic Alkaliphile Isolated from Human Feces in 1934.</title>
        <authorList>
            <person name="Attie O."/>
            <person name="Jayaprakash A."/>
            <person name="Shah H."/>
            <person name="Paulsen I.T."/>
            <person name="Morino M."/>
            <person name="Takahashi Y."/>
            <person name="Narumi I."/>
            <person name="Sachidanandam R."/>
            <person name="Satoh K."/>
            <person name="Ito M."/>
            <person name="Krulwich T.A."/>
        </authorList>
    </citation>
    <scope>NUCLEOTIDE SEQUENCE [LARGE SCALE GENOMIC DNA]</scope>
    <source>
        <strain evidence="9 11">AV1934</strain>
    </source>
</reference>
<dbReference type="PANTHER" id="PTHR43227:SF11">
    <property type="entry name" value="BLL4140 PROTEIN"/>
    <property type="match status" value="1"/>
</dbReference>
<evidence type="ECO:0000256" key="4">
    <source>
        <dbReference type="ARBA" id="ARBA00022692"/>
    </source>
</evidence>
<dbReference type="Gene3D" id="1.10.3720.10">
    <property type="entry name" value="MetI-like"/>
    <property type="match status" value="1"/>
</dbReference>
<feature type="transmembrane region" description="Helical" evidence="7">
    <location>
        <begin position="288"/>
        <end position="312"/>
    </location>
</feature>
<dbReference type="STRING" id="1218173.BALCAV_0207855"/>
<dbReference type="EMBL" id="ALPT02000020">
    <property type="protein sequence ID" value="KGA97825.1"/>
    <property type="molecule type" value="Genomic_DNA"/>
</dbReference>
<keyword evidence="11" id="KW-1185">Reference proteome</keyword>
<organism evidence="9 11">
    <name type="scientific">Alkalihalobacillus alcalophilus ATCC 27647 = CGMCC 1.3604</name>
    <dbReference type="NCBI Taxonomy" id="1218173"/>
    <lineage>
        <taxon>Bacteria</taxon>
        <taxon>Bacillati</taxon>
        <taxon>Bacillota</taxon>
        <taxon>Bacilli</taxon>
        <taxon>Bacillales</taxon>
        <taxon>Bacillaceae</taxon>
        <taxon>Alkalihalobacillus</taxon>
    </lineage>
</organism>
<dbReference type="Proteomes" id="UP000297014">
    <property type="component" value="Unassembled WGS sequence"/>
</dbReference>
<dbReference type="InterPro" id="IPR050809">
    <property type="entry name" value="UgpAE/MalFG_permease"/>
</dbReference>
<sequence>MTMHVETDKSQPIKKIARKEKLRRNLRSIWKYKALYLIALPGVAYFIIFKYIPLLGSIIAFQDYNIFKGIRDSEWVGFAQFEKMFNYSEFLRILQNTLLINFYDLLFGFTAPIILALMLNEVRKLVLKRMIQTIVYMPHFLSWVIISGIFIGILSPSTGLVNKVIELFGFESQYFLGDNSFIRSIIVGSGIWRDTGWGTIIYLAALAGINPNLYEAAEVDGANRWQQTWSITLPALLPTITVLFLLQIGNFLDFGFERVYVFLNPLNRENGEIFDTYIYHAGLLQNQFSYTTAVGIFKSVVGLILLVGANFLSKKTTGNSLY</sequence>
<dbReference type="AlphaFoldDB" id="A0A094XGE1"/>
<evidence type="ECO:0000256" key="7">
    <source>
        <dbReference type="RuleBase" id="RU363032"/>
    </source>
</evidence>
<dbReference type="PROSITE" id="PS50928">
    <property type="entry name" value="ABC_TM1"/>
    <property type="match status" value="1"/>
</dbReference>
<feature type="transmembrane region" description="Helical" evidence="7">
    <location>
        <begin position="140"/>
        <end position="161"/>
    </location>
</feature>
<evidence type="ECO:0000259" key="8">
    <source>
        <dbReference type="PROSITE" id="PS50928"/>
    </source>
</evidence>
<dbReference type="InterPro" id="IPR000515">
    <property type="entry name" value="MetI-like"/>
</dbReference>
<feature type="transmembrane region" description="Helical" evidence="7">
    <location>
        <begin position="181"/>
        <end position="207"/>
    </location>
</feature>
<dbReference type="Proteomes" id="UP000002754">
    <property type="component" value="Unassembled WGS sequence"/>
</dbReference>
<proteinExistence type="inferred from homology"/>
<feature type="transmembrane region" description="Helical" evidence="7">
    <location>
        <begin position="34"/>
        <end position="52"/>
    </location>
</feature>
<evidence type="ECO:0000313" key="10">
    <source>
        <dbReference type="EMBL" id="THG90228.1"/>
    </source>
</evidence>
<keyword evidence="3" id="KW-1003">Cell membrane</keyword>
<reference evidence="10 12" key="2">
    <citation type="submission" date="2014-01" db="EMBL/GenBank/DDBJ databases">
        <title>Draft genome sequencing of Bacillus alcalophilus CGMCC 1.3604.</title>
        <authorList>
            <person name="Yang J."/>
            <person name="Diao L."/>
            <person name="Yang S."/>
        </authorList>
    </citation>
    <scope>NUCLEOTIDE SEQUENCE [LARGE SCALE GENOMIC DNA]</scope>
    <source>
        <strain evidence="10 12">CGMCC 1.3604</strain>
    </source>
</reference>
<accession>A0A094XGE1</accession>
<keyword evidence="4 7" id="KW-0812">Transmembrane</keyword>
<evidence type="ECO:0000256" key="5">
    <source>
        <dbReference type="ARBA" id="ARBA00022989"/>
    </source>
</evidence>
<dbReference type="InterPro" id="IPR035906">
    <property type="entry name" value="MetI-like_sf"/>
</dbReference>